<dbReference type="AlphaFoldDB" id="A0A9Q0NWV0"/>
<organism evidence="1 2">
    <name type="scientific">Salix viminalis</name>
    <name type="common">Common osier</name>
    <name type="synonym">Basket willow</name>
    <dbReference type="NCBI Taxonomy" id="40686"/>
    <lineage>
        <taxon>Eukaryota</taxon>
        <taxon>Viridiplantae</taxon>
        <taxon>Streptophyta</taxon>
        <taxon>Embryophyta</taxon>
        <taxon>Tracheophyta</taxon>
        <taxon>Spermatophyta</taxon>
        <taxon>Magnoliopsida</taxon>
        <taxon>eudicotyledons</taxon>
        <taxon>Gunneridae</taxon>
        <taxon>Pentapetalae</taxon>
        <taxon>rosids</taxon>
        <taxon>fabids</taxon>
        <taxon>Malpighiales</taxon>
        <taxon>Salicaceae</taxon>
        <taxon>Saliceae</taxon>
        <taxon>Salix</taxon>
    </lineage>
</organism>
<comment type="caution">
    <text evidence="1">The sequence shown here is derived from an EMBL/GenBank/DDBJ whole genome shotgun (WGS) entry which is preliminary data.</text>
</comment>
<evidence type="ECO:0000313" key="1">
    <source>
        <dbReference type="EMBL" id="KAJ6677347.1"/>
    </source>
</evidence>
<evidence type="ECO:0000313" key="2">
    <source>
        <dbReference type="Proteomes" id="UP001151529"/>
    </source>
</evidence>
<protein>
    <submittedName>
        <fullName evidence="1">Uncharacterized protein</fullName>
    </submittedName>
</protein>
<name>A0A9Q0NWV0_SALVM</name>
<accession>A0A9Q0NWV0</accession>
<reference evidence="1" key="1">
    <citation type="submission" date="2022-11" db="EMBL/GenBank/DDBJ databases">
        <authorList>
            <person name="Hyden B.L."/>
            <person name="Feng K."/>
            <person name="Yates T."/>
            <person name="Jawdy S."/>
            <person name="Smart L.B."/>
            <person name="Muchero W."/>
        </authorList>
    </citation>
    <scope>NUCLEOTIDE SEQUENCE</scope>
    <source>
        <tissue evidence="1">Shoot tip</tissue>
    </source>
</reference>
<reference evidence="1" key="2">
    <citation type="journal article" date="2023" name="Int. J. Mol. Sci.">
        <title>De Novo Assembly and Annotation of 11 Diverse Shrub Willow (Salix) Genomes Reveals Novel Gene Organization in Sex-Linked Regions.</title>
        <authorList>
            <person name="Hyden B."/>
            <person name="Feng K."/>
            <person name="Yates T.B."/>
            <person name="Jawdy S."/>
            <person name="Cereghino C."/>
            <person name="Smart L.B."/>
            <person name="Muchero W."/>
        </authorList>
    </citation>
    <scope>NUCLEOTIDE SEQUENCE [LARGE SCALE GENOMIC DNA]</scope>
    <source>
        <tissue evidence="1">Shoot tip</tissue>
    </source>
</reference>
<dbReference type="EMBL" id="JAPFFL010000015">
    <property type="protein sequence ID" value="KAJ6677347.1"/>
    <property type="molecule type" value="Genomic_DNA"/>
</dbReference>
<gene>
    <name evidence="1" type="ORF">OIU85_010508</name>
</gene>
<proteinExistence type="predicted"/>
<keyword evidence="2" id="KW-1185">Reference proteome</keyword>
<sequence length="102" mass="12004">MVYAQHGEWWVQCSRALLWGTHRVKNEIPGRSFVVDWWRWEEINLGFVMRESKGLETDLKRRRVLTGSLARISMTMSLLKEEQMQAAMVLELEPVGTVAQWQ</sequence>
<dbReference type="Proteomes" id="UP001151529">
    <property type="component" value="Chromosome 15Z"/>
</dbReference>